<dbReference type="Pfam" id="PF12982">
    <property type="entry name" value="DUF3866"/>
    <property type="match status" value="1"/>
</dbReference>
<dbReference type="STRING" id="349161.Dred_1093"/>
<accession>A4J3H5</accession>
<dbReference type="HOGENOM" id="CLU_042007_0_0_9"/>
<dbReference type="AlphaFoldDB" id="A4J3H5"/>
<sequence length="361" mass="38652">MIRIRRGVAKEITSRRQGITEFLVSVEGENQRAVNYDDLTGPVETGDEVLLNTTAVYKKLGTGGVHFVMGNLSGSGHDVSQEGHIMKLRYSPCQVKVISVEEQESPYAETMNQVESLAGTPVIIGTLHSMLAPVAAAIKKLSKASLKVAYLMTDGAAVPIGLSRMVTELKNKGLIDKTITCGHAFGGDFEAINIYTGLLACRAVAKADVILVAMGPGIVGSGSRYGFTGVEQGEIVNAVNILGGKPLTIPRISFADNRERHRGISHHTQTALGKIALTKSTVVLPKLAPEKMELVFKQLEDSGISQKHDVAIVDASPALEALQEYNIRVTTMGRSVQQDPEFFLAAGAAGVYLMAHLEMLV</sequence>
<dbReference type="KEGG" id="drm:Dred_1093"/>
<evidence type="ECO:0000313" key="2">
    <source>
        <dbReference type="Proteomes" id="UP000001556"/>
    </source>
</evidence>
<keyword evidence="2" id="KW-1185">Reference proteome</keyword>
<gene>
    <name evidence="1" type="ordered locus">Dred_1093</name>
</gene>
<name>A4J3H5_DESRM</name>
<proteinExistence type="predicted"/>
<dbReference type="RefSeq" id="WP_011877454.1">
    <property type="nucleotide sequence ID" value="NC_009253.1"/>
</dbReference>
<protein>
    <recommendedName>
        <fullName evidence="3">DUF3866 family protein</fullName>
    </recommendedName>
</protein>
<dbReference type="eggNOG" id="COG3502">
    <property type="taxonomic scope" value="Bacteria"/>
</dbReference>
<evidence type="ECO:0008006" key="3">
    <source>
        <dbReference type="Google" id="ProtNLM"/>
    </source>
</evidence>
<organism evidence="1 2">
    <name type="scientific">Desulforamulus reducens (strain ATCC BAA-1160 / DSM 100696 / MI-1)</name>
    <name type="common">Desulfotomaculum reducens</name>
    <dbReference type="NCBI Taxonomy" id="349161"/>
    <lineage>
        <taxon>Bacteria</taxon>
        <taxon>Bacillati</taxon>
        <taxon>Bacillota</taxon>
        <taxon>Clostridia</taxon>
        <taxon>Eubacteriales</taxon>
        <taxon>Peptococcaceae</taxon>
        <taxon>Desulforamulus</taxon>
    </lineage>
</organism>
<dbReference type="OrthoDB" id="3401376at2"/>
<dbReference type="EMBL" id="CP000612">
    <property type="protein sequence ID" value="ABO49628.1"/>
    <property type="molecule type" value="Genomic_DNA"/>
</dbReference>
<evidence type="ECO:0000313" key="1">
    <source>
        <dbReference type="EMBL" id="ABO49628.1"/>
    </source>
</evidence>
<dbReference type="Proteomes" id="UP000001556">
    <property type="component" value="Chromosome"/>
</dbReference>
<reference evidence="1 2" key="1">
    <citation type="submission" date="2007-03" db="EMBL/GenBank/DDBJ databases">
        <title>Complete sequence of Desulfotomaculum reducens MI-1.</title>
        <authorList>
            <consortium name="US DOE Joint Genome Institute"/>
            <person name="Copeland A."/>
            <person name="Lucas S."/>
            <person name="Lapidus A."/>
            <person name="Barry K."/>
            <person name="Detter J.C."/>
            <person name="Glavina del Rio T."/>
            <person name="Hammon N."/>
            <person name="Israni S."/>
            <person name="Dalin E."/>
            <person name="Tice H."/>
            <person name="Pitluck S."/>
            <person name="Sims D."/>
            <person name="Brettin T."/>
            <person name="Bruce D."/>
            <person name="Han C."/>
            <person name="Tapia R."/>
            <person name="Schmutz J."/>
            <person name="Larimer F."/>
            <person name="Land M."/>
            <person name="Hauser L."/>
            <person name="Kyrpides N."/>
            <person name="Kim E."/>
            <person name="Tebo B.M."/>
            <person name="Richardson P."/>
        </authorList>
    </citation>
    <scope>NUCLEOTIDE SEQUENCE [LARGE SCALE GENOMIC DNA]</scope>
    <source>
        <strain evidence="1 2">MI-1</strain>
    </source>
</reference>
<dbReference type="InterPro" id="IPR024479">
    <property type="entry name" value="DUF3866"/>
</dbReference>